<accession>A0A6C0CIC6</accession>
<evidence type="ECO:0000313" key="1">
    <source>
        <dbReference type="EMBL" id="QHT03917.1"/>
    </source>
</evidence>
<dbReference type="EMBL" id="MN739420">
    <property type="protein sequence ID" value="QHT03917.1"/>
    <property type="molecule type" value="Genomic_DNA"/>
</dbReference>
<organism evidence="1">
    <name type="scientific">viral metagenome</name>
    <dbReference type="NCBI Taxonomy" id="1070528"/>
    <lineage>
        <taxon>unclassified sequences</taxon>
        <taxon>metagenomes</taxon>
        <taxon>organismal metagenomes</taxon>
    </lineage>
</organism>
<reference evidence="1" key="1">
    <citation type="journal article" date="2020" name="Nature">
        <title>Giant virus diversity and host interactions through global metagenomics.</title>
        <authorList>
            <person name="Schulz F."/>
            <person name="Roux S."/>
            <person name="Paez-Espino D."/>
            <person name="Jungbluth S."/>
            <person name="Walsh D.A."/>
            <person name="Denef V.J."/>
            <person name="McMahon K.D."/>
            <person name="Konstantinidis K.T."/>
            <person name="Eloe-Fadrosh E.A."/>
            <person name="Kyrpides N.C."/>
            <person name="Woyke T."/>
        </authorList>
    </citation>
    <scope>NUCLEOTIDE SEQUENCE</scope>
    <source>
        <strain evidence="1">GVMAG-M-3300021137-6</strain>
    </source>
</reference>
<name>A0A6C0CIC6_9ZZZZ</name>
<protein>
    <submittedName>
        <fullName evidence="1">Uncharacterized protein</fullName>
    </submittedName>
</protein>
<proteinExistence type="predicted"/>
<dbReference type="AlphaFoldDB" id="A0A6C0CIC6"/>
<sequence length="85" mass="9776">MATIGHKFKRALMKYDASTQREILGNAKGYALNMPDETAFYNWIQQIYFARINTSDDAEFADNMLWAEMNNHLHSPAFQTIATTL</sequence>